<evidence type="ECO:0000313" key="2">
    <source>
        <dbReference type="Proteomes" id="UP001165960"/>
    </source>
</evidence>
<reference evidence="1" key="1">
    <citation type="submission" date="2022-04" db="EMBL/GenBank/DDBJ databases">
        <title>Genome of the entomopathogenic fungus Entomophthora muscae.</title>
        <authorList>
            <person name="Elya C."/>
            <person name="Lovett B.R."/>
            <person name="Lee E."/>
            <person name="Macias A.M."/>
            <person name="Hajek A.E."/>
            <person name="De Bivort B.L."/>
            <person name="Kasson M.T."/>
            <person name="De Fine Licht H.H."/>
            <person name="Stajich J.E."/>
        </authorList>
    </citation>
    <scope>NUCLEOTIDE SEQUENCE</scope>
    <source>
        <strain evidence="1">Berkeley</strain>
    </source>
</reference>
<proteinExistence type="predicted"/>
<comment type="caution">
    <text evidence="1">The sequence shown here is derived from an EMBL/GenBank/DDBJ whole genome shotgun (WGS) entry which is preliminary data.</text>
</comment>
<dbReference type="EMBL" id="QTSX02000002">
    <property type="protein sequence ID" value="KAJ9090586.1"/>
    <property type="molecule type" value="Genomic_DNA"/>
</dbReference>
<organism evidence="1 2">
    <name type="scientific">Entomophthora muscae</name>
    <dbReference type="NCBI Taxonomy" id="34485"/>
    <lineage>
        <taxon>Eukaryota</taxon>
        <taxon>Fungi</taxon>
        <taxon>Fungi incertae sedis</taxon>
        <taxon>Zoopagomycota</taxon>
        <taxon>Entomophthoromycotina</taxon>
        <taxon>Entomophthoromycetes</taxon>
        <taxon>Entomophthorales</taxon>
        <taxon>Entomophthoraceae</taxon>
        <taxon>Entomophthora</taxon>
    </lineage>
</organism>
<protein>
    <submittedName>
        <fullName evidence="1">Uncharacterized protein</fullName>
    </submittedName>
</protein>
<sequence length="98" mass="10288">MAAEGEGRTPCILSCPSSALSTDGGIDYTAQCSASDQLELCGWPILGMGGSILGAAPKCASYLDLLWFGFKETSVRDPVLALPGAWVWLGKGWLEGYT</sequence>
<dbReference type="Proteomes" id="UP001165960">
    <property type="component" value="Unassembled WGS sequence"/>
</dbReference>
<gene>
    <name evidence="1" type="ORF">DSO57_1001041</name>
</gene>
<name>A0ACC2UVD8_9FUNG</name>
<accession>A0ACC2UVD8</accession>
<keyword evidence="2" id="KW-1185">Reference proteome</keyword>
<evidence type="ECO:0000313" key="1">
    <source>
        <dbReference type="EMBL" id="KAJ9090586.1"/>
    </source>
</evidence>